<evidence type="ECO:0000313" key="2">
    <source>
        <dbReference type="EMBL" id="KAK9098657.1"/>
    </source>
</evidence>
<dbReference type="AlphaFoldDB" id="A0AAP0EXI2"/>
<proteinExistence type="predicted"/>
<dbReference type="InterPro" id="IPR043502">
    <property type="entry name" value="DNA/RNA_pol_sf"/>
</dbReference>
<reference evidence="2 3" key="1">
    <citation type="submission" date="2024-01" db="EMBL/GenBank/DDBJ databases">
        <title>Genome assemblies of Stephania.</title>
        <authorList>
            <person name="Yang L."/>
        </authorList>
    </citation>
    <scope>NUCLEOTIDE SEQUENCE [LARGE SCALE GENOMIC DNA]</scope>
    <source>
        <strain evidence="2">YNDBR</strain>
        <tissue evidence="2">Leaf</tissue>
    </source>
</reference>
<evidence type="ECO:0000259" key="1">
    <source>
        <dbReference type="Pfam" id="PF07727"/>
    </source>
</evidence>
<dbReference type="Pfam" id="PF07727">
    <property type="entry name" value="RVT_2"/>
    <property type="match status" value="1"/>
</dbReference>
<name>A0AAP0EXI2_9MAGN</name>
<feature type="domain" description="Reverse transcriptase Ty1/copia-type" evidence="1">
    <location>
        <begin position="1"/>
        <end position="148"/>
    </location>
</feature>
<dbReference type="InterPro" id="IPR013103">
    <property type="entry name" value="RVT_2"/>
</dbReference>
<dbReference type="EMBL" id="JBBNAF010000011">
    <property type="protein sequence ID" value="KAK9098657.1"/>
    <property type="molecule type" value="Genomic_DNA"/>
</dbReference>
<organism evidence="2 3">
    <name type="scientific">Stephania yunnanensis</name>
    <dbReference type="NCBI Taxonomy" id="152371"/>
    <lineage>
        <taxon>Eukaryota</taxon>
        <taxon>Viridiplantae</taxon>
        <taxon>Streptophyta</taxon>
        <taxon>Embryophyta</taxon>
        <taxon>Tracheophyta</taxon>
        <taxon>Spermatophyta</taxon>
        <taxon>Magnoliopsida</taxon>
        <taxon>Ranunculales</taxon>
        <taxon>Menispermaceae</taxon>
        <taxon>Menispermoideae</taxon>
        <taxon>Cissampelideae</taxon>
        <taxon>Stephania</taxon>
    </lineage>
</organism>
<comment type="caution">
    <text evidence="2">The sequence shown here is derived from an EMBL/GenBank/DDBJ whole genome shotgun (WGS) entry which is preliminary data.</text>
</comment>
<accession>A0AAP0EXI2</accession>
<sequence>MEQPIGFIVEGQEHKVCRLLRSIYGLKQSSRQWYIRFHQAIISYDFVMIDEDHCVYVKRSNSKFVILSLYVDDILLAGNNEEYLITIKRWLSSNFEMKDMGEAAYILGVKIKRDRSKKMLALSQEPYIKKILERFHMQDCKPIDTPITKDQGLNQRMCPKTPHEREQMAKVPYTSAVGSLMYAMMCTRPDICFVVGMVSRYQANPGQTHWRAVKRILRYLKGTVDYSLCYQGNNLHLVGYTDVDWGGDLDERKSTSGYVFLLNNGVISWSSKKQSCIALSTMEAEFVACSAAVQEAVWLRRFLSHLGFDKDASSPVLVNCDSQAAIAFTRDPKYHSKTKHIDTKYNFVRDMIAQKEVKVQYISMQKMIADPFTKPIPRDAFNGHMKSLGLRRV</sequence>
<gene>
    <name evidence="2" type="ORF">Syun_025702</name>
</gene>
<dbReference type="CDD" id="cd09272">
    <property type="entry name" value="RNase_HI_RT_Ty1"/>
    <property type="match status" value="1"/>
</dbReference>
<dbReference type="SUPFAM" id="SSF56672">
    <property type="entry name" value="DNA/RNA polymerases"/>
    <property type="match status" value="1"/>
</dbReference>
<dbReference type="PANTHER" id="PTHR11439:SF483">
    <property type="entry name" value="PEPTIDE SYNTHASE GLIP-LIKE, PUTATIVE (AFU_ORTHOLOGUE AFUA_3G12920)-RELATED"/>
    <property type="match status" value="1"/>
</dbReference>
<dbReference type="PANTHER" id="PTHR11439">
    <property type="entry name" value="GAG-POL-RELATED RETROTRANSPOSON"/>
    <property type="match status" value="1"/>
</dbReference>
<evidence type="ECO:0000313" key="3">
    <source>
        <dbReference type="Proteomes" id="UP001420932"/>
    </source>
</evidence>
<dbReference type="Proteomes" id="UP001420932">
    <property type="component" value="Unassembled WGS sequence"/>
</dbReference>
<keyword evidence="3" id="KW-1185">Reference proteome</keyword>
<protein>
    <recommendedName>
        <fullName evidence="1">Reverse transcriptase Ty1/copia-type domain-containing protein</fullName>
    </recommendedName>
</protein>